<feature type="domain" description="EF-hand" evidence="5">
    <location>
        <begin position="112"/>
        <end position="147"/>
    </location>
</feature>
<dbReference type="Gene3D" id="1.10.238.10">
    <property type="entry name" value="EF-hand"/>
    <property type="match status" value="1"/>
</dbReference>
<sequence length="339" mass="38708">MLLHVPLRFCVALCFLCAFHEAAVSLFFFLLLLLFRFCSAVAAMLWSDTNNPREDCVFLRVKCAVRRGGGPKSVVEALRQFFELEEEQRARGEKGVTHKLFIDLLRDFGMRFREGETEYLCAAFDDDQDGYITSDRFVRHLTGLNTRRHKAVLRAWEVLPKNERGEVSRDELHERYALSGTRGDLSDTFASPPCAQGDVEGTAAASAEAHAAGGVRLEEFFAFFSAVSPQFPLDEQFELYMLREWDADAPTRPTMNETQREWDSNGDPLAISKSMFVQDALNTALGMSSKSYNFSHMQRSHPHVEPLPPLERDYMSVMKRDFCYFLKDEILTANTLCHR</sequence>
<organism evidence="6 7">
    <name type="scientific">Trypanosoma cruzi</name>
    <dbReference type="NCBI Taxonomy" id="5693"/>
    <lineage>
        <taxon>Eukaryota</taxon>
        <taxon>Discoba</taxon>
        <taxon>Euglenozoa</taxon>
        <taxon>Kinetoplastea</taxon>
        <taxon>Metakinetoplastina</taxon>
        <taxon>Trypanosomatida</taxon>
        <taxon>Trypanosomatidae</taxon>
        <taxon>Trypanosoma</taxon>
        <taxon>Schizotrypanum</taxon>
    </lineage>
</organism>
<dbReference type="AlphaFoldDB" id="A0A7J6Y5Z5"/>
<dbReference type="InterPro" id="IPR051581">
    <property type="entry name" value="Ca-bind"/>
</dbReference>
<name>A0A7J6Y5Z5_TRYCR</name>
<dbReference type="InterPro" id="IPR002048">
    <property type="entry name" value="EF_hand_dom"/>
</dbReference>
<protein>
    <recommendedName>
        <fullName evidence="5">EF-hand domain-containing protein</fullName>
    </recommendedName>
</protein>
<dbReference type="PROSITE" id="PS50222">
    <property type="entry name" value="EF_HAND_2"/>
    <property type="match status" value="1"/>
</dbReference>
<keyword evidence="3" id="KW-0106">Calcium</keyword>
<evidence type="ECO:0000313" key="6">
    <source>
        <dbReference type="EMBL" id="KAF5222204.1"/>
    </source>
</evidence>
<keyword evidence="2" id="KW-0677">Repeat</keyword>
<dbReference type="GO" id="GO:0005509">
    <property type="term" value="F:calcium ion binding"/>
    <property type="evidence" value="ECO:0007669"/>
    <property type="project" value="InterPro"/>
</dbReference>
<evidence type="ECO:0000256" key="3">
    <source>
        <dbReference type="ARBA" id="ARBA00022837"/>
    </source>
</evidence>
<keyword evidence="1" id="KW-0479">Metal-binding</keyword>
<dbReference type="SUPFAM" id="SSF47473">
    <property type="entry name" value="EF-hand"/>
    <property type="match status" value="1"/>
</dbReference>
<keyword evidence="4" id="KW-1133">Transmembrane helix</keyword>
<dbReference type="PANTHER" id="PTHR34524:SF8">
    <property type="entry name" value="EF-HAND DOMAIN-CONTAINING PROTEIN"/>
    <property type="match status" value="1"/>
</dbReference>
<gene>
    <name evidence="6" type="ORF">ECC02_004718</name>
</gene>
<dbReference type="InterPro" id="IPR011992">
    <property type="entry name" value="EF-hand-dom_pair"/>
</dbReference>
<dbReference type="VEuPathDB" id="TriTrypDB:BCY84_02078"/>
<evidence type="ECO:0000256" key="4">
    <source>
        <dbReference type="SAM" id="Phobius"/>
    </source>
</evidence>
<evidence type="ECO:0000256" key="2">
    <source>
        <dbReference type="ARBA" id="ARBA00022737"/>
    </source>
</evidence>
<feature type="transmembrane region" description="Helical" evidence="4">
    <location>
        <begin position="6"/>
        <end position="35"/>
    </location>
</feature>
<dbReference type="VEuPathDB" id="TriTrypDB:ECC02_004718"/>
<dbReference type="Proteomes" id="UP000583944">
    <property type="component" value="Unassembled WGS sequence"/>
</dbReference>
<keyword evidence="4" id="KW-0472">Membrane</keyword>
<evidence type="ECO:0000259" key="5">
    <source>
        <dbReference type="PROSITE" id="PS50222"/>
    </source>
</evidence>
<accession>A0A7J6Y5Z5</accession>
<keyword evidence="4" id="KW-0812">Transmembrane</keyword>
<dbReference type="PANTHER" id="PTHR34524">
    <property type="entry name" value="CALCYPHOSIN"/>
    <property type="match status" value="1"/>
</dbReference>
<proteinExistence type="predicted"/>
<reference evidence="6 7" key="1">
    <citation type="journal article" date="2019" name="Genome Biol. Evol.">
        <title>Nanopore Sequencing Significantly Improves Genome Assembly of the Protozoan Parasite Trypanosoma cruzi.</title>
        <authorList>
            <person name="Diaz-Viraque F."/>
            <person name="Pita S."/>
            <person name="Greif G."/>
            <person name="de Souza R.C.M."/>
            <person name="Iraola G."/>
            <person name="Robello C."/>
        </authorList>
    </citation>
    <scope>NUCLEOTIDE SEQUENCE [LARGE SCALE GENOMIC DNA]</scope>
    <source>
        <strain evidence="6 7">Berenice</strain>
    </source>
</reference>
<evidence type="ECO:0000256" key="1">
    <source>
        <dbReference type="ARBA" id="ARBA00022723"/>
    </source>
</evidence>
<dbReference type="EMBL" id="JABDHM010000029">
    <property type="protein sequence ID" value="KAF5222204.1"/>
    <property type="molecule type" value="Genomic_DNA"/>
</dbReference>
<evidence type="ECO:0000313" key="7">
    <source>
        <dbReference type="Proteomes" id="UP000583944"/>
    </source>
</evidence>
<comment type="caution">
    <text evidence="6">The sequence shown here is derived from an EMBL/GenBank/DDBJ whole genome shotgun (WGS) entry which is preliminary data.</text>
</comment>